<dbReference type="EMBL" id="GECU01029051">
    <property type="protein sequence ID" value="JAS78655.1"/>
    <property type="molecule type" value="Transcribed_RNA"/>
</dbReference>
<name>A0A1B6HVK1_9HEMI</name>
<evidence type="ECO:0000313" key="1">
    <source>
        <dbReference type="EMBL" id="JAS78655.1"/>
    </source>
</evidence>
<proteinExistence type="predicted"/>
<reference evidence="1" key="1">
    <citation type="submission" date="2015-11" db="EMBL/GenBank/DDBJ databases">
        <title>De novo transcriptome assembly of four potential Pierce s Disease insect vectors from Arizona vineyards.</title>
        <authorList>
            <person name="Tassone E.E."/>
        </authorList>
    </citation>
    <scope>NUCLEOTIDE SEQUENCE</scope>
</reference>
<protein>
    <recommendedName>
        <fullName evidence="2">EF-hand domain-containing protein</fullName>
    </recommendedName>
</protein>
<feature type="non-terminal residue" evidence="1">
    <location>
        <position position="143"/>
    </location>
</feature>
<dbReference type="AlphaFoldDB" id="A0A1B6HVK1"/>
<sequence length="143" mass="16206">GAFHIVCSRFQNYLLLRINKPMAGADLEKKYEEYVNLPGDREARLRQMGYTIQHPLPDTEVDSLEAFRSLVLHLESTRECGEKMGSSDLAAALRLFYKTYLGRKDILHLLKTGESPLTEEEIQDAMRMMPVDADGGMLVDDLA</sequence>
<feature type="non-terminal residue" evidence="1">
    <location>
        <position position="1"/>
    </location>
</feature>
<evidence type="ECO:0008006" key="2">
    <source>
        <dbReference type="Google" id="ProtNLM"/>
    </source>
</evidence>
<gene>
    <name evidence="1" type="ORF">g.736</name>
</gene>
<accession>A0A1B6HVK1</accession>
<organism evidence="1">
    <name type="scientific">Homalodisca liturata</name>
    <dbReference type="NCBI Taxonomy" id="320908"/>
    <lineage>
        <taxon>Eukaryota</taxon>
        <taxon>Metazoa</taxon>
        <taxon>Ecdysozoa</taxon>
        <taxon>Arthropoda</taxon>
        <taxon>Hexapoda</taxon>
        <taxon>Insecta</taxon>
        <taxon>Pterygota</taxon>
        <taxon>Neoptera</taxon>
        <taxon>Paraneoptera</taxon>
        <taxon>Hemiptera</taxon>
        <taxon>Auchenorrhyncha</taxon>
        <taxon>Membracoidea</taxon>
        <taxon>Cicadellidae</taxon>
        <taxon>Cicadellinae</taxon>
        <taxon>Proconiini</taxon>
        <taxon>Homalodisca</taxon>
    </lineage>
</organism>